<dbReference type="PROSITE" id="PS50231">
    <property type="entry name" value="RICIN_B_LECTIN"/>
    <property type="match status" value="1"/>
</dbReference>
<dbReference type="EMBL" id="JAAAID010001496">
    <property type="protein sequence ID" value="KAG0009791.1"/>
    <property type="molecule type" value="Genomic_DNA"/>
</dbReference>
<dbReference type="SUPFAM" id="SSF50370">
    <property type="entry name" value="Ricin B-like lectins"/>
    <property type="match status" value="1"/>
</dbReference>
<comment type="caution">
    <text evidence="3">The sequence shown here is derived from an EMBL/GenBank/DDBJ whole genome shotgun (WGS) entry which is preliminary data.</text>
</comment>
<organism evidence="3 4">
    <name type="scientific">Entomortierella chlamydospora</name>
    <dbReference type="NCBI Taxonomy" id="101097"/>
    <lineage>
        <taxon>Eukaryota</taxon>
        <taxon>Fungi</taxon>
        <taxon>Fungi incertae sedis</taxon>
        <taxon>Mucoromycota</taxon>
        <taxon>Mortierellomycotina</taxon>
        <taxon>Mortierellomycetes</taxon>
        <taxon>Mortierellales</taxon>
        <taxon>Mortierellaceae</taxon>
        <taxon>Entomortierella</taxon>
    </lineage>
</organism>
<keyword evidence="1" id="KW-0812">Transmembrane</keyword>
<evidence type="ECO:0000313" key="4">
    <source>
        <dbReference type="Proteomes" id="UP000703661"/>
    </source>
</evidence>
<proteinExistence type="predicted"/>
<dbReference type="SUPFAM" id="SSF55486">
    <property type="entry name" value="Metalloproteases ('zincins'), catalytic domain"/>
    <property type="match status" value="1"/>
</dbReference>
<dbReference type="Gene3D" id="2.80.10.50">
    <property type="match status" value="2"/>
</dbReference>
<dbReference type="SMART" id="SM00458">
    <property type="entry name" value="RICIN"/>
    <property type="match status" value="1"/>
</dbReference>
<evidence type="ECO:0000313" key="3">
    <source>
        <dbReference type="EMBL" id="KAG0009791.1"/>
    </source>
</evidence>
<sequence length="771" mass="85162">MCCAQAHFVDTVPSLSLPSPILAQYLCNEVKFFGRHTTRNQWKLDDNKRASNDKKECSTGRQASSDRAIAPESQLPNEFPFFQFDISSSFASLFINCCILPSILRSKMQARRNPFLLLLVLGVCVGIVTAWKDENLKDWDNGWTHNIYGERLDPSIACNGKPCQRYNLTKPERTPFNPNEKFCTSRGDKSLFYCNYLPKNATVVSNDKFGQLVTSEKGFLFPILDHHWNSPFYSNASHHSHSTLQKRGRWALHGNTYELHVWKKTEMTYSITAESSVKDQIPVIAKTIKSALSMWLEACSVGNASEQDDFFSLWKYVPSASTANIWFHIVNGEVCKQPKAIACAFFPDEYPAQRTTILINNVKMKGTYVRDKTIETLAHEIGHTIGLAHEGIDRYHNTWMDTQFDDQSIMQPSVADTNQISGSDCRAMDYYRTGFPTGLRGCIVKKDSDTVVCNKGIVIRQVSPTSTTVKTDQYYIQPKIGGHDELLMDDDGGPCLGGDIKQYLVINPLEASSGGRTAGFVELDFPIAECQAIQVAGDPNYFYAMQSDGNFVGYNTNTGQAISSTASNGLGTKGAYTIIFQSDGNLVIYDAKRKATFSSATYIGGPNSQRLIPSFLGFEGGSFYINDGTGHPMWSSSALYYTYADVSIQLGSTGYCLDAGGSVSGTRVLLWQCNGGANQKWDVYTDGSIRNRASGLCLNNSGNGAYSGSPVLVYTCVGAVNEHWQLLGDGTIASPAVNLCVDNSQSSLFNGNLVQMWNCNAGPQSQQWYVK</sequence>
<accession>A0A9P6MPY5</accession>
<dbReference type="InterPro" id="IPR036426">
    <property type="entry name" value="Bulb-type_lectin_dom_sf"/>
</dbReference>
<dbReference type="AlphaFoldDB" id="A0A9P6MPY5"/>
<dbReference type="Gene3D" id="2.90.10.10">
    <property type="entry name" value="Bulb-type lectin domain"/>
    <property type="match status" value="1"/>
</dbReference>
<dbReference type="GO" id="GO:0008237">
    <property type="term" value="F:metallopeptidase activity"/>
    <property type="evidence" value="ECO:0007669"/>
    <property type="project" value="InterPro"/>
</dbReference>
<dbReference type="InterPro" id="IPR024079">
    <property type="entry name" value="MetalloPept_cat_dom_sf"/>
</dbReference>
<evidence type="ECO:0000256" key="1">
    <source>
        <dbReference type="SAM" id="Phobius"/>
    </source>
</evidence>
<feature type="domain" description="Ricin B lectin" evidence="2">
    <location>
        <begin position="643"/>
        <end position="771"/>
    </location>
</feature>
<protein>
    <recommendedName>
        <fullName evidence="2">Ricin B lectin domain-containing protein</fullName>
    </recommendedName>
</protein>
<dbReference type="InterPro" id="IPR035992">
    <property type="entry name" value="Ricin_B-like_lectins"/>
</dbReference>
<dbReference type="SUPFAM" id="SSF51110">
    <property type="entry name" value="alpha-D-mannose-specific plant lectins"/>
    <property type="match status" value="1"/>
</dbReference>
<dbReference type="Pfam" id="PF00652">
    <property type="entry name" value="Ricin_B_lectin"/>
    <property type="match status" value="1"/>
</dbReference>
<gene>
    <name evidence="3" type="ORF">BGZ80_002047</name>
</gene>
<dbReference type="Gene3D" id="3.40.390.10">
    <property type="entry name" value="Collagenase (Catalytic Domain)"/>
    <property type="match status" value="1"/>
</dbReference>
<keyword evidence="1" id="KW-1133">Transmembrane helix</keyword>
<dbReference type="InterPro" id="IPR000772">
    <property type="entry name" value="Ricin_B_lectin"/>
</dbReference>
<reference evidence="3" key="1">
    <citation type="journal article" date="2020" name="Fungal Divers.">
        <title>Resolving the Mortierellaceae phylogeny through synthesis of multi-gene phylogenetics and phylogenomics.</title>
        <authorList>
            <person name="Vandepol N."/>
            <person name="Liber J."/>
            <person name="Desiro A."/>
            <person name="Na H."/>
            <person name="Kennedy M."/>
            <person name="Barry K."/>
            <person name="Grigoriev I.V."/>
            <person name="Miller A.N."/>
            <person name="O'Donnell K."/>
            <person name="Stajich J.E."/>
            <person name="Bonito G."/>
        </authorList>
    </citation>
    <scope>NUCLEOTIDE SEQUENCE</scope>
    <source>
        <strain evidence="3">NRRL 2769</strain>
    </source>
</reference>
<keyword evidence="1" id="KW-0472">Membrane</keyword>
<name>A0A9P6MPY5_9FUNG</name>
<keyword evidence="4" id="KW-1185">Reference proteome</keyword>
<feature type="transmembrane region" description="Helical" evidence="1">
    <location>
        <begin position="115"/>
        <end position="131"/>
    </location>
</feature>
<evidence type="ECO:0000259" key="2">
    <source>
        <dbReference type="SMART" id="SM00458"/>
    </source>
</evidence>
<dbReference type="Proteomes" id="UP000703661">
    <property type="component" value="Unassembled WGS sequence"/>
</dbReference>